<keyword evidence="1" id="KW-0560">Oxidoreductase</keyword>
<evidence type="ECO:0000313" key="4">
    <source>
        <dbReference type="Proteomes" id="UP001058514"/>
    </source>
</evidence>
<dbReference type="Pfam" id="PF01266">
    <property type="entry name" value="DAO"/>
    <property type="match status" value="1"/>
</dbReference>
<keyword evidence="4" id="KW-1185">Reference proteome</keyword>
<sequence length="121" mass="13482">MYTRAPQLKRPVFDAQHGVVPSSMQPGVRMACGTALEGWRRIPDVRQLSRAVKGLRAYMDLGRAEPGVLWHGTRPFLPDMLPTAGQAPRQDRFWFHFGHGHHRFTLGPAGARHLADMMGAG</sequence>
<dbReference type="InterPro" id="IPR036188">
    <property type="entry name" value="FAD/NAD-bd_sf"/>
</dbReference>
<dbReference type="Proteomes" id="UP001058514">
    <property type="component" value="Chromosome"/>
</dbReference>
<evidence type="ECO:0000259" key="2">
    <source>
        <dbReference type="Pfam" id="PF01266"/>
    </source>
</evidence>
<organism evidence="3 4">
    <name type="scientific">Leisingera aquaemixtae</name>
    <dbReference type="NCBI Taxonomy" id="1396826"/>
    <lineage>
        <taxon>Bacteria</taxon>
        <taxon>Pseudomonadati</taxon>
        <taxon>Pseudomonadota</taxon>
        <taxon>Alphaproteobacteria</taxon>
        <taxon>Rhodobacterales</taxon>
        <taxon>Roseobacteraceae</taxon>
        <taxon>Leisingera</taxon>
    </lineage>
</organism>
<reference evidence="3" key="1">
    <citation type="submission" date="2021-08" db="EMBL/GenBank/DDBJ databases">
        <authorList>
            <person name="Nwanade C."/>
            <person name="Wang M."/>
            <person name="Masoudi A."/>
            <person name="Yu Z."/>
            <person name="Liu J."/>
        </authorList>
    </citation>
    <scope>NUCLEOTIDE SEQUENCE</scope>
    <source>
        <strain evidence="3">S166</strain>
    </source>
</reference>
<dbReference type="RefSeq" id="WP_311199251.1">
    <property type="nucleotide sequence ID" value="NZ_CP081051.1"/>
</dbReference>
<name>A0ABY5WGW7_9RHOB</name>
<dbReference type="EMBL" id="CP081051">
    <property type="protein sequence ID" value="UWQ40693.1"/>
    <property type="molecule type" value="Genomic_DNA"/>
</dbReference>
<dbReference type="InterPro" id="IPR006076">
    <property type="entry name" value="FAD-dep_OxRdtase"/>
</dbReference>
<accession>A0ABY5WGW7</accession>
<dbReference type="Gene3D" id="3.30.9.10">
    <property type="entry name" value="D-Amino Acid Oxidase, subunit A, domain 2"/>
    <property type="match status" value="1"/>
</dbReference>
<gene>
    <name evidence="3" type="ORF">K3718_14185</name>
</gene>
<dbReference type="SUPFAM" id="SSF51971">
    <property type="entry name" value="Nucleotide-binding domain"/>
    <property type="match status" value="1"/>
</dbReference>
<proteinExistence type="predicted"/>
<feature type="domain" description="FAD dependent oxidoreductase" evidence="2">
    <location>
        <begin position="27"/>
        <end position="117"/>
    </location>
</feature>
<protein>
    <submittedName>
        <fullName evidence="3">FAD-dependent oxidoreductase</fullName>
    </submittedName>
</protein>
<dbReference type="Gene3D" id="3.50.50.60">
    <property type="entry name" value="FAD/NAD(P)-binding domain"/>
    <property type="match status" value="1"/>
</dbReference>
<evidence type="ECO:0000256" key="1">
    <source>
        <dbReference type="ARBA" id="ARBA00023002"/>
    </source>
</evidence>
<evidence type="ECO:0000313" key="3">
    <source>
        <dbReference type="EMBL" id="UWQ40693.1"/>
    </source>
</evidence>